<reference evidence="4 5" key="1">
    <citation type="submission" date="2024-02" db="EMBL/GenBank/DDBJ databases">
        <authorList>
            <person name="Vignale AGUSTIN F."/>
            <person name="Sosa J E."/>
            <person name="Modenutti C."/>
        </authorList>
    </citation>
    <scope>NUCLEOTIDE SEQUENCE [LARGE SCALE GENOMIC DNA]</scope>
</reference>
<accession>A0ABC8RIX2</accession>
<evidence type="ECO:0000256" key="1">
    <source>
        <dbReference type="SAM" id="MobiDB-lite"/>
    </source>
</evidence>
<dbReference type="Proteomes" id="UP001642360">
    <property type="component" value="Unassembled WGS sequence"/>
</dbReference>
<keyword evidence="5" id="KW-1185">Reference proteome</keyword>
<feature type="region of interest" description="Disordered" evidence="1">
    <location>
        <begin position="80"/>
        <end position="105"/>
    </location>
</feature>
<gene>
    <name evidence="4" type="ORF">ILEXP_LOCUS12508</name>
</gene>
<feature type="compositionally biased region" description="Low complexity" evidence="1">
    <location>
        <begin position="47"/>
        <end position="59"/>
    </location>
</feature>
<name>A0ABC8RIX2_9AQUA</name>
<dbReference type="AlphaFoldDB" id="A0ABC8RIX2"/>
<evidence type="ECO:0000313" key="4">
    <source>
        <dbReference type="EMBL" id="CAK9144742.1"/>
    </source>
</evidence>
<dbReference type="EMBL" id="CAUOFW020001417">
    <property type="protein sequence ID" value="CAK9144742.1"/>
    <property type="molecule type" value="Genomic_DNA"/>
</dbReference>
<dbReference type="PANTHER" id="PTHR33098:SF53">
    <property type="entry name" value="OS05G0540900 PROTEIN"/>
    <property type="match status" value="1"/>
</dbReference>
<evidence type="ECO:0000259" key="3">
    <source>
        <dbReference type="Pfam" id="PF14364"/>
    </source>
</evidence>
<keyword evidence="2" id="KW-1133">Transmembrane helix</keyword>
<keyword evidence="2" id="KW-0472">Membrane</keyword>
<dbReference type="Pfam" id="PF05553">
    <property type="entry name" value="DUF761"/>
    <property type="match status" value="1"/>
</dbReference>
<proteinExistence type="predicted"/>
<dbReference type="InterPro" id="IPR008480">
    <property type="entry name" value="DUF761_pln"/>
</dbReference>
<evidence type="ECO:0000313" key="5">
    <source>
        <dbReference type="Proteomes" id="UP001642360"/>
    </source>
</evidence>
<evidence type="ECO:0000256" key="2">
    <source>
        <dbReference type="SAM" id="Phobius"/>
    </source>
</evidence>
<feature type="domain" description="DUF4408" evidence="3">
    <location>
        <begin position="9"/>
        <end position="40"/>
    </location>
</feature>
<organism evidence="4 5">
    <name type="scientific">Ilex paraguariensis</name>
    <name type="common">yerba mate</name>
    <dbReference type="NCBI Taxonomy" id="185542"/>
    <lineage>
        <taxon>Eukaryota</taxon>
        <taxon>Viridiplantae</taxon>
        <taxon>Streptophyta</taxon>
        <taxon>Embryophyta</taxon>
        <taxon>Tracheophyta</taxon>
        <taxon>Spermatophyta</taxon>
        <taxon>Magnoliopsida</taxon>
        <taxon>eudicotyledons</taxon>
        <taxon>Gunneridae</taxon>
        <taxon>Pentapetalae</taxon>
        <taxon>asterids</taxon>
        <taxon>campanulids</taxon>
        <taxon>Aquifoliales</taxon>
        <taxon>Aquifoliaceae</taxon>
        <taxon>Ilex</taxon>
    </lineage>
</organism>
<comment type="caution">
    <text evidence="4">The sequence shown here is derived from an EMBL/GenBank/DDBJ whole genome shotgun (WGS) entry which is preliminary data.</text>
</comment>
<dbReference type="PANTHER" id="PTHR33098">
    <property type="entry name" value="COTTON FIBER (DUF761)"/>
    <property type="match status" value="1"/>
</dbReference>
<sequence length="377" mass="43543">MSEESVPIPSIWASMISWFTPTVFFVLLNVMIGTIFVTSGLANQKQHQQPQEVQDDSQQPKLTRSPSVLQRLRSINLYGYRSQEPHPSHSITKQNPDSDTHFPLPRTHQQENLETQTQYVFLQSQEQRTLEETQTQFSYEQRMQETQTQYGFEQAHEEKTQKTDTQYNFEQTHIEATEELEETEELQTLDDVYSQLTDSHVSRTKSDTKPASGEVPARLPAKMRKSASLKSAFGHFEEEEIVEARRPATVKERSARVTEDDDEVDAKADDFINRFKQQLKLQRLDSILRYKDMIGRGSGKSPLFVVLKFLVKHCLALFIIVLHGWTFWSFGSAIMSVVMGNHGGWREIRNLPVHGSEEGEEKLQRIVFTLKPIDFSF</sequence>
<feature type="transmembrane region" description="Helical" evidence="2">
    <location>
        <begin position="303"/>
        <end position="321"/>
    </location>
</feature>
<protein>
    <recommendedName>
        <fullName evidence="3">DUF4408 domain-containing protein</fullName>
    </recommendedName>
</protein>
<feature type="transmembrane region" description="Helical" evidence="2">
    <location>
        <begin position="12"/>
        <end position="37"/>
    </location>
</feature>
<dbReference type="InterPro" id="IPR025520">
    <property type="entry name" value="DUF4408"/>
</dbReference>
<feature type="region of interest" description="Disordered" evidence="1">
    <location>
        <begin position="47"/>
        <end position="66"/>
    </location>
</feature>
<keyword evidence="2" id="KW-0812">Transmembrane</keyword>
<dbReference type="Pfam" id="PF14364">
    <property type="entry name" value="DUF4408"/>
    <property type="match status" value="1"/>
</dbReference>